<dbReference type="PANTHER" id="PTHR35176">
    <property type="entry name" value="HEME OXYGENASE HI_0854-RELATED"/>
    <property type="match status" value="1"/>
</dbReference>
<dbReference type="Gene3D" id="2.30.110.10">
    <property type="entry name" value="Electron Transport, Fmn-binding Protein, Chain A"/>
    <property type="match status" value="1"/>
</dbReference>
<dbReference type="GO" id="GO:0070967">
    <property type="term" value="F:coenzyme F420 binding"/>
    <property type="evidence" value="ECO:0007669"/>
    <property type="project" value="TreeGrafter"/>
</dbReference>
<dbReference type="AlphaFoldDB" id="E7QQX1"/>
<keyword evidence="6" id="KW-1185">Reference proteome</keyword>
<dbReference type="PATRIC" id="fig|797209.4.peg.1186"/>
<dbReference type="eggNOG" id="arCOG00520">
    <property type="taxonomic scope" value="Archaea"/>
</dbReference>
<dbReference type="Proteomes" id="UP000184203">
    <property type="component" value="Unassembled WGS sequence"/>
</dbReference>
<evidence type="ECO:0000313" key="4">
    <source>
        <dbReference type="EMBL" id="SHK53240.1"/>
    </source>
</evidence>
<dbReference type="EMBL" id="AEMG01000004">
    <property type="protein sequence ID" value="EFW93385.1"/>
    <property type="molecule type" value="Genomic_DNA"/>
</dbReference>
<evidence type="ECO:0000256" key="1">
    <source>
        <dbReference type="ARBA" id="ARBA00023002"/>
    </source>
</evidence>
<organism evidence="3 5">
    <name type="scientific">Haladaptatus paucihalophilus DX253</name>
    <dbReference type="NCBI Taxonomy" id="797209"/>
    <lineage>
        <taxon>Archaea</taxon>
        <taxon>Methanobacteriati</taxon>
        <taxon>Methanobacteriota</taxon>
        <taxon>Stenosarchaea group</taxon>
        <taxon>Halobacteria</taxon>
        <taxon>Halobacteriales</taxon>
        <taxon>Haladaptataceae</taxon>
        <taxon>Haladaptatus</taxon>
    </lineage>
</organism>
<feature type="domain" description="Pyridoxamine 5'-phosphate oxidase N-terminal" evidence="2">
    <location>
        <begin position="8"/>
        <end position="113"/>
    </location>
</feature>
<dbReference type="PANTHER" id="PTHR35176:SF6">
    <property type="entry name" value="HEME OXYGENASE HI_0854-RELATED"/>
    <property type="match status" value="1"/>
</dbReference>
<dbReference type="Proteomes" id="UP000003751">
    <property type="component" value="Unassembled WGS sequence"/>
</dbReference>
<dbReference type="RefSeq" id="WP_007977932.1">
    <property type="nucleotide sequence ID" value="NZ_AEMG01000004.1"/>
</dbReference>
<reference evidence="6" key="2">
    <citation type="submission" date="2016-11" db="EMBL/GenBank/DDBJ databases">
        <authorList>
            <person name="Varghese N."/>
            <person name="Submissions S."/>
        </authorList>
    </citation>
    <scope>NUCLEOTIDE SEQUENCE [LARGE SCALE GENOMIC DNA]</scope>
    <source>
        <strain evidence="6">DX253</strain>
    </source>
</reference>
<reference evidence="3 5" key="1">
    <citation type="journal article" date="2014" name="ISME J.">
        <title>Trehalose/2-sulfotrehalose biosynthesis and glycine-betaine uptake are widely spread mechanisms for osmoadaptation in the Halobacteriales.</title>
        <authorList>
            <person name="Youssef N.H."/>
            <person name="Savage-Ashlock K.N."/>
            <person name="McCully A.L."/>
            <person name="Luedtke B."/>
            <person name="Shaw E.I."/>
            <person name="Hoff W.D."/>
            <person name="Elshahed M.S."/>
        </authorList>
    </citation>
    <scope>NUCLEOTIDE SEQUENCE [LARGE SCALE GENOMIC DNA]</scope>
    <source>
        <strain evidence="3 5">DX253</strain>
    </source>
</reference>
<evidence type="ECO:0000313" key="5">
    <source>
        <dbReference type="Proteomes" id="UP000003751"/>
    </source>
</evidence>
<evidence type="ECO:0000259" key="2">
    <source>
        <dbReference type="Pfam" id="PF01243"/>
    </source>
</evidence>
<dbReference type="OrthoDB" id="4669at2157"/>
<evidence type="ECO:0000313" key="3">
    <source>
        <dbReference type="EMBL" id="EFW93385.1"/>
    </source>
</evidence>
<accession>E7QQX1</accession>
<dbReference type="SUPFAM" id="SSF50475">
    <property type="entry name" value="FMN-binding split barrel"/>
    <property type="match status" value="1"/>
</dbReference>
<dbReference type="GO" id="GO:0005829">
    <property type="term" value="C:cytosol"/>
    <property type="evidence" value="ECO:0007669"/>
    <property type="project" value="TreeGrafter"/>
</dbReference>
<keyword evidence="1" id="KW-0560">Oxidoreductase</keyword>
<evidence type="ECO:0000313" key="6">
    <source>
        <dbReference type="Proteomes" id="UP000184203"/>
    </source>
</evidence>
<dbReference type="Pfam" id="PF01243">
    <property type="entry name" value="PNPOx_N"/>
    <property type="match status" value="1"/>
</dbReference>
<sequence length="129" mass="14142">MADVLPDDAEACLAEESVMAHLATCSDDRPHVAPVWYHYDDGTVSILTGGRKLANIRENPRVAVSVQQDTAGRAEWKVTMQGTAMVVEDEEETLKAAERINPRYGADADAYPENTLVKIEVGSGTFTRY</sequence>
<dbReference type="EMBL" id="FRAN01000002">
    <property type="protein sequence ID" value="SHK53240.1"/>
    <property type="molecule type" value="Genomic_DNA"/>
</dbReference>
<dbReference type="InterPro" id="IPR052019">
    <property type="entry name" value="F420H2_bilvrd_red/Heme_oxyg"/>
</dbReference>
<dbReference type="InterPro" id="IPR011576">
    <property type="entry name" value="Pyridox_Oxase_N"/>
</dbReference>
<name>E7QQX1_HALPU</name>
<reference evidence="4" key="3">
    <citation type="submission" date="2016-11" db="EMBL/GenBank/DDBJ databases">
        <authorList>
            <person name="Jaros S."/>
            <person name="Januszkiewicz K."/>
            <person name="Wedrychowicz H."/>
        </authorList>
    </citation>
    <scope>NUCLEOTIDE SEQUENCE [LARGE SCALE GENOMIC DNA]</scope>
    <source>
        <strain evidence="4">DX253</strain>
    </source>
</reference>
<protein>
    <submittedName>
        <fullName evidence="4">Pyridoxamine 5'-phosphate oxidase</fullName>
    </submittedName>
    <submittedName>
        <fullName evidence="3">Pyridoxamine 5-phosphate oxidase family protein</fullName>
    </submittedName>
</protein>
<gene>
    <name evidence="4" type="ORF">SAMN05444342_1576</name>
    <name evidence="3" type="ORF">ZOD2009_05957</name>
</gene>
<dbReference type="GO" id="GO:0016627">
    <property type="term" value="F:oxidoreductase activity, acting on the CH-CH group of donors"/>
    <property type="evidence" value="ECO:0007669"/>
    <property type="project" value="TreeGrafter"/>
</dbReference>
<proteinExistence type="predicted"/>
<dbReference type="InterPro" id="IPR012349">
    <property type="entry name" value="Split_barrel_FMN-bd"/>
</dbReference>